<dbReference type="GO" id="GO:0008080">
    <property type="term" value="F:N-acetyltransferase activity"/>
    <property type="evidence" value="ECO:0007669"/>
    <property type="project" value="InterPro"/>
</dbReference>
<evidence type="ECO:0000313" key="6">
    <source>
        <dbReference type="EMBL" id="KRN57134.1"/>
    </source>
</evidence>
<dbReference type="PANTHER" id="PTHR43420">
    <property type="entry name" value="ACETYLTRANSFERASE"/>
    <property type="match status" value="1"/>
</dbReference>
<dbReference type="InterPro" id="IPR016181">
    <property type="entry name" value="Acyl_CoA_acyltransferase"/>
</dbReference>
<organism evidence="6 7">
    <name type="scientific">Carnobacterium divergens DSM 20623</name>
    <dbReference type="NCBI Taxonomy" id="1449336"/>
    <lineage>
        <taxon>Bacteria</taxon>
        <taxon>Bacillati</taxon>
        <taxon>Bacillota</taxon>
        <taxon>Bacilli</taxon>
        <taxon>Lactobacillales</taxon>
        <taxon>Carnobacteriaceae</taxon>
        <taxon>Carnobacterium</taxon>
    </lineage>
</organism>
<dbReference type="InterPro" id="IPR000182">
    <property type="entry name" value="GNAT_dom"/>
</dbReference>
<evidence type="ECO:0000256" key="1">
    <source>
        <dbReference type="ARBA" id="ARBA00005395"/>
    </source>
</evidence>
<dbReference type="PROSITE" id="PS51186">
    <property type="entry name" value="GNAT"/>
    <property type="match status" value="1"/>
</dbReference>
<accession>A0A0R2HXN5</accession>
<keyword evidence="6" id="KW-0687">Ribonucleoprotein</keyword>
<dbReference type="RefSeq" id="WP_034571532.1">
    <property type="nucleotide sequence ID" value="NZ_JQBS01000007.1"/>
</dbReference>
<keyword evidence="3 6" id="KW-0808">Transferase</keyword>
<evidence type="ECO:0000256" key="2">
    <source>
        <dbReference type="ARBA" id="ARBA00022490"/>
    </source>
</evidence>
<reference evidence="6 7" key="1">
    <citation type="journal article" date="2015" name="Genome Announc.">
        <title>Expanding the biotechnology potential of lactobacilli through comparative genomics of 213 strains and associated genera.</title>
        <authorList>
            <person name="Sun Z."/>
            <person name="Harris H.M."/>
            <person name="McCann A."/>
            <person name="Guo C."/>
            <person name="Argimon S."/>
            <person name="Zhang W."/>
            <person name="Yang X."/>
            <person name="Jeffery I.B."/>
            <person name="Cooney J.C."/>
            <person name="Kagawa T.F."/>
            <person name="Liu W."/>
            <person name="Song Y."/>
            <person name="Salvetti E."/>
            <person name="Wrobel A."/>
            <person name="Rasinkangas P."/>
            <person name="Parkhill J."/>
            <person name="Rea M.C."/>
            <person name="O'Sullivan O."/>
            <person name="Ritari J."/>
            <person name="Douillard F.P."/>
            <person name="Paul Ross R."/>
            <person name="Yang R."/>
            <person name="Briner A.E."/>
            <person name="Felis G.E."/>
            <person name="de Vos W.M."/>
            <person name="Barrangou R."/>
            <person name="Klaenhammer T.R."/>
            <person name="Caufield P.W."/>
            <person name="Cui Y."/>
            <person name="Zhang H."/>
            <person name="O'Toole P.W."/>
        </authorList>
    </citation>
    <scope>NUCLEOTIDE SEQUENCE [LARGE SCALE GENOMIC DNA]</scope>
    <source>
        <strain evidence="6 7">DSM 20623</strain>
    </source>
</reference>
<name>A0A0R2HXN5_CARDV</name>
<keyword evidence="2" id="KW-0963">Cytoplasm</keyword>
<evidence type="ECO:0000259" key="5">
    <source>
        <dbReference type="PROSITE" id="PS51186"/>
    </source>
</evidence>
<sequence>MLKKFKNWLLQNEPPIQLNQQRKLSERVTLVQTEFRLTSTSDCYTLKIGTRQDISDLIKIEKLSYDGKAPWSKIAFEHEMSVNQNSIYLIIKNAAQEAVGFIGAWFVEGEAHITNVAVQPIYQRRGIGRLLITELKKIAISEKQTKMSLEVRKSNKNAQSLYHQLGFSDGKIKQSYYSDDHEDALEMALSLNE</sequence>
<evidence type="ECO:0000256" key="4">
    <source>
        <dbReference type="ARBA" id="ARBA00023315"/>
    </source>
</evidence>
<comment type="caution">
    <text evidence="6">The sequence shown here is derived from an EMBL/GenBank/DDBJ whole genome shotgun (WGS) entry which is preliminary data.</text>
</comment>
<dbReference type="Proteomes" id="UP000051658">
    <property type="component" value="Unassembled WGS sequence"/>
</dbReference>
<protein>
    <submittedName>
        <fullName evidence="6">Ribosomal protein S18 alanine N-acetyltransferase</fullName>
    </submittedName>
</protein>
<keyword evidence="7" id="KW-1185">Reference proteome</keyword>
<comment type="similarity">
    <text evidence="1">Belongs to the acetyltransferase family. RimI subfamily.</text>
</comment>
<dbReference type="PATRIC" id="fig|1449336.4.peg.113"/>
<dbReference type="NCBIfam" id="TIGR01575">
    <property type="entry name" value="rimI"/>
    <property type="match status" value="1"/>
</dbReference>
<proteinExistence type="inferred from homology"/>
<gene>
    <name evidence="6" type="ORF">IV74_GL000112</name>
</gene>
<dbReference type="Gene3D" id="3.40.630.30">
    <property type="match status" value="1"/>
</dbReference>
<dbReference type="InterPro" id="IPR050680">
    <property type="entry name" value="YpeA/RimI_acetyltransf"/>
</dbReference>
<dbReference type="InterPro" id="IPR006464">
    <property type="entry name" value="AcTrfase_RimI/Ard1"/>
</dbReference>
<dbReference type="EMBL" id="JQBS01000007">
    <property type="protein sequence ID" value="KRN57134.1"/>
    <property type="molecule type" value="Genomic_DNA"/>
</dbReference>
<dbReference type="Pfam" id="PF00583">
    <property type="entry name" value="Acetyltransf_1"/>
    <property type="match status" value="1"/>
</dbReference>
<dbReference type="CDD" id="cd04301">
    <property type="entry name" value="NAT_SF"/>
    <property type="match status" value="1"/>
</dbReference>
<dbReference type="eggNOG" id="COG0456">
    <property type="taxonomic scope" value="Bacteria"/>
</dbReference>
<keyword evidence="6" id="KW-0689">Ribosomal protein</keyword>
<evidence type="ECO:0000256" key="3">
    <source>
        <dbReference type="ARBA" id="ARBA00022679"/>
    </source>
</evidence>
<dbReference type="GO" id="GO:0005840">
    <property type="term" value="C:ribosome"/>
    <property type="evidence" value="ECO:0007669"/>
    <property type="project" value="UniProtKB-KW"/>
</dbReference>
<dbReference type="SUPFAM" id="SSF55729">
    <property type="entry name" value="Acyl-CoA N-acyltransferases (Nat)"/>
    <property type="match status" value="1"/>
</dbReference>
<feature type="domain" description="N-acetyltransferase" evidence="5">
    <location>
        <begin position="44"/>
        <end position="192"/>
    </location>
</feature>
<evidence type="ECO:0000313" key="7">
    <source>
        <dbReference type="Proteomes" id="UP000051658"/>
    </source>
</evidence>
<keyword evidence="4" id="KW-0012">Acyltransferase</keyword>
<dbReference type="AlphaFoldDB" id="A0A0R2HXN5"/>
<dbReference type="GeneID" id="89588109"/>